<keyword evidence="2" id="KW-1185">Reference proteome</keyword>
<gene>
    <name evidence="1" type="ORF">OESDEN_05321</name>
</gene>
<dbReference type="EMBL" id="KN550212">
    <property type="protein sequence ID" value="KHJ94743.1"/>
    <property type="molecule type" value="Genomic_DNA"/>
</dbReference>
<sequence>MRICEVFFLLTTPNFRFSTDGKWRKHLVVVKISCTGGYAPLKHITIPEMPTITLPMLLMFYRPHLTFSILLL</sequence>
<reference evidence="1 2" key="1">
    <citation type="submission" date="2014-03" db="EMBL/GenBank/DDBJ databases">
        <title>Draft genome of the hookworm Oesophagostomum dentatum.</title>
        <authorList>
            <person name="Mitreva M."/>
        </authorList>
    </citation>
    <scope>NUCLEOTIDE SEQUENCE [LARGE SCALE GENOMIC DNA]</scope>
    <source>
        <strain evidence="1 2">OD-Hann</strain>
    </source>
</reference>
<evidence type="ECO:0000313" key="1">
    <source>
        <dbReference type="EMBL" id="KHJ94743.1"/>
    </source>
</evidence>
<name>A0A0B1TB16_OESDE</name>
<dbReference type="Proteomes" id="UP000053660">
    <property type="component" value="Unassembled WGS sequence"/>
</dbReference>
<protein>
    <submittedName>
        <fullName evidence="1">Uncharacterized protein</fullName>
    </submittedName>
</protein>
<organism evidence="1 2">
    <name type="scientific">Oesophagostomum dentatum</name>
    <name type="common">Nodular worm</name>
    <dbReference type="NCBI Taxonomy" id="61180"/>
    <lineage>
        <taxon>Eukaryota</taxon>
        <taxon>Metazoa</taxon>
        <taxon>Ecdysozoa</taxon>
        <taxon>Nematoda</taxon>
        <taxon>Chromadorea</taxon>
        <taxon>Rhabditida</taxon>
        <taxon>Rhabditina</taxon>
        <taxon>Rhabditomorpha</taxon>
        <taxon>Strongyloidea</taxon>
        <taxon>Strongylidae</taxon>
        <taxon>Oesophagostomum</taxon>
    </lineage>
</organism>
<dbReference type="AlphaFoldDB" id="A0A0B1TB16"/>
<accession>A0A0B1TB16</accession>
<evidence type="ECO:0000313" key="2">
    <source>
        <dbReference type="Proteomes" id="UP000053660"/>
    </source>
</evidence>
<proteinExistence type="predicted"/>